<comment type="caution">
    <text evidence="8">The sequence shown here is derived from an EMBL/GenBank/DDBJ whole genome shotgun (WGS) entry which is preliminary data.</text>
</comment>
<gene>
    <name evidence="8" type="ORF">A2Y67_00505</name>
</gene>
<dbReference type="PANTHER" id="PTHR13887">
    <property type="entry name" value="GLUTATHIONE S-TRANSFERASE KAPPA"/>
    <property type="match status" value="1"/>
</dbReference>
<organism evidence="8 9">
    <name type="scientific">Candidatus Buchananbacteria bacterium RBG_13_39_9</name>
    <dbReference type="NCBI Taxonomy" id="1797531"/>
    <lineage>
        <taxon>Bacteria</taxon>
        <taxon>Candidatus Buchananiibacteriota</taxon>
    </lineage>
</organism>
<evidence type="ECO:0000256" key="2">
    <source>
        <dbReference type="ARBA" id="ARBA00022729"/>
    </source>
</evidence>
<evidence type="ECO:0000256" key="1">
    <source>
        <dbReference type="ARBA" id="ARBA00005791"/>
    </source>
</evidence>
<dbReference type="InterPro" id="IPR012336">
    <property type="entry name" value="Thioredoxin-like_fold"/>
</dbReference>
<keyword evidence="6" id="KW-0472">Membrane</keyword>
<keyword evidence="5" id="KW-0676">Redox-active center</keyword>
<evidence type="ECO:0000256" key="5">
    <source>
        <dbReference type="ARBA" id="ARBA00023284"/>
    </source>
</evidence>
<evidence type="ECO:0000256" key="3">
    <source>
        <dbReference type="ARBA" id="ARBA00023002"/>
    </source>
</evidence>
<keyword evidence="6" id="KW-1133">Transmembrane helix</keyword>
<sequence>MPEQSPLKINKSRKVYFVYFIILTVIVLLIASYAIIGYYWDYWSQIWKMEKYYSQRAKEAVVKIPEINALDPQKGIATAPIVIIEYADFFCPSCQALQQDMDALEKFYGPKLRVIFKGLPVSSELEAKPALQAAYCAAEQNKFWEYKDLLYQQPSLLSRQKYLEYANNLNLDLANFNVCLDSQKYNSVISSNIGQALDLQINAVPTLYINNQRVEGLLNFSSLKNIIDQLLK</sequence>
<accession>A0A1G1XMQ9</accession>
<dbReference type="AlphaFoldDB" id="A0A1G1XMQ9"/>
<dbReference type="Pfam" id="PF13462">
    <property type="entry name" value="Thioredoxin_4"/>
    <property type="match status" value="1"/>
</dbReference>
<evidence type="ECO:0000313" key="8">
    <source>
        <dbReference type="EMBL" id="OGY41272.1"/>
    </source>
</evidence>
<comment type="similarity">
    <text evidence="1">Belongs to the thioredoxin family. DsbA subfamily.</text>
</comment>
<name>A0A1G1XMQ9_9BACT</name>
<protein>
    <recommendedName>
        <fullName evidence="7">Thioredoxin domain-containing protein</fullName>
    </recommendedName>
</protein>
<keyword evidence="2" id="KW-0732">Signal</keyword>
<evidence type="ECO:0000259" key="7">
    <source>
        <dbReference type="PROSITE" id="PS51352"/>
    </source>
</evidence>
<proteinExistence type="inferred from homology"/>
<dbReference type="PROSITE" id="PS51352">
    <property type="entry name" value="THIOREDOXIN_2"/>
    <property type="match status" value="1"/>
</dbReference>
<dbReference type="InterPro" id="IPR036249">
    <property type="entry name" value="Thioredoxin-like_sf"/>
</dbReference>
<reference evidence="8 9" key="1">
    <citation type="journal article" date="2016" name="Nat. Commun.">
        <title>Thousands of microbial genomes shed light on interconnected biogeochemical processes in an aquifer system.</title>
        <authorList>
            <person name="Anantharaman K."/>
            <person name="Brown C.T."/>
            <person name="Hug L.A."/>
            <person name="Sharon I."/>
            <person name="Castelle C.J."/>
            <person name="Probst A.J."/>
            <person name="Thomas B.C."/>
            <person name="Singh A."/>
            <person name="Wilkins M.J."/>
            <person name="Karaoz U."/>
            <person name="Brodie E.L."/>
            <person name="Williams K.H."/>
            <person name="Hubbard S.S."/>
            <person name="Banfield J.F."/>
        </authorList>
    </citation>
    <scope>NUCLEOTIDE SEQUENCE [LARGE SCALE GENOMIC DNA]</scope>
</reference>
<dbReference type="EMBL" id="MHIA01000031">
    <property type="protein sequence ID" value="OGY41272.1"/>
    <property type="molecule type" value="Genomic_DNA"/>
</dbReference>
<dbReference type="InterPro" id="IPR013766">
    <property type="entry name" value="Thioredoxin_domain"/>
</dbReference>
<keyword evidence="6" id="KW-0812">Transmembrane</keyword>
<feature type="transmembrane region" description="Helical" evidence="6">
    <location>
        <begin position="16"/>
        <end position="40"/>
    </location>
</feature>
<feature type="domain" description="Thioredoxin" evidence="7">
    <location>
        <begin position="58"/>
        <end position="232"/>
    </location>
</feature>
<dbReference type="Proteomes" id="UP000176260">
    <property type="component" value="Unassembled WGS sequence"/>
</dbReference>
<dbReference type="SUPFAM" id="SSF52833">
    <property type="entry name" value="Thioredoxin-like"/>
    <property type="match status" value="1"/>
</dbReference>
<evidence type="ECO:0000256" key="4">
    <source>
        <dbReference type="ARBA" id="ARBA00023157"/>
    </source>
</evidence>
<dbReference type="Gene3D" id="3.40.30.10">
    <property type="entry name" value="Glutaredoxin"/>
    <property type="match status" value="1"/>
</dbReference>
<evidence type="ECO:0000313" key="9">
    <source>
        <dbReference type="Proteomes" id="UP000176260"/>
    </source>
</evidence>
<dbReference type="PANTHER" id="PTHR13887:SF14">
    <property type="entry name" value="DISULFIDE BOND FORMATION PROTEIN D"/>
    <property type="match status" value="1"/>
</dbReference>
<dbReference type="GO" id="GO:0016491">
    <property type="term" value="F:oxidoreductase activity"/>
    <property type="evidence" value="ECO:0007669"/>
    <property type="project" value="UniProtKB-KW"/>
</dbReference>
<keyword evidence="4" id="KW-1015">Disulfide bond</keyword>
<keyword evidence="3" id="KW-0560">Oxidoreductase</keyword>
<evidence type="ECO:0000256" key="6">
    <source>
        <dbReference type="SAM" id="Phobius"/>
    </source>
</evidence>